<gene>
    <name evidence="1" type="ORF">Q757_00185</name>
</gene>
<dbReference type="EMBL" id="AXCV01000003">
    <property type="protein sequence ID" value="KGO32587.1"/>
    <property type="molecule type" value="Genomic_DNA"/>
</dbReference>
<comment type="caution">
    <text evidence="1">The sequence shown here is derived from an EMBL/GenBank/DDBJ whole genome shotgun (WGS) entry which is preliminary data.</text>
</comment>
<keyword evidence="2" id="KW-1185">Reference proteome</keyword>
<accession>A0ABR4XSV5</accession>
<dbReference type="Proteomes" id="UP000030023">
    <property type="component" value="Unassembled WGS sequence"/>
</dbReference>
<sequence>MTKSPINKAIDCVCSQYPILTFTRLCRFKEALSPYFAYQKAYRSTEDYESSVRQDELLRVLYGLFLACPVLKAKYCRRKLSQKELCTIFHCSASAINARLRKERAYFADNFKLFDLNRLGKQIEDKHCKDVVLRI</sequence>
<reference evidence="1 2" key="1">
    <citation type="journal article" date="2014" name="Antonie Van Leeuwenhoek">
        <title>Oenococcus alcoholitolerans sp. nov., a lactic acid bacteria isolated from cachaca and ethanol fermentation processes.</title>
        <authorList>
            <person name="Badotti F."/>
            <person name="Moreira A.P."/>
            <person name="Tonon L.A."/>
            <person name="de Lucena B.T."/>
            <person name="Gomes Fde C."/>
            <person name="Kruger R."/>
            <person name="Thompson C.C."/>
            <person name="de Morais M.A.Jr."/>
            <person name="Rosa C.A."/>
            <person name="Thompson F.L."/>
        </authorList>
    </citation>
    <scope>NUCLEOTIDE SEQUENCE [LARGE SCALE GENOMIC DNA]</scope>
    <source>
        <strain evidence="1 2">UFRJ-M7.2.18</strain>
    </source>
</reference>
<evidence type="ECO:0000313" key="2">
    <source>
        <dbReference type="Proteomes" id="UP000030023"/>
    </source>
</evidence>
<evidence type="ECO:0000313" key="1">
    <source>
        <dbReference type="EMBL" id="KGO32587.1"/>
    </source>
</evidence>
<name>A0ABR4XSV5_9LACO</name>
<proteinExistence type="predicted"/>
<organism evidence="1 2">
    <name type="scientific">Oenococcus alcoholitolerans</name>
    <dbReference type="NCBI Taxonomy" id="931074"/>
    <lineage>
        <taxon>Bacteria</taxon>
        <taxon>Bacillati</taxon>
        <taxon>Bacillota</taxon>
        <taxon>Bacilli</taxon>
        <taxon>Lactobacillales</taxon>
        <taxon>Lactobacillaceae</taxon>
        <taxon>Oenococcus</taxon>
    </lineage>
</organism>
<protein>
    <submittedName>
        <fullName evidence="1">Uncharacterized protein</fullName>
    </submittedName>
</protein>